<comment type="caution">
    <text evidence="3">The sequence shown here is derived from an EMBL/GenBank/DDBJ whole genome shotgun (WGS) entry which is preliminary data.</text>
</comment>
<feature type="compositionally biased region" description="Gly residues" evidence="1">
    <location>
        <begin position="172"/>
        <end position="182"/>
    </location>
</feature>
<proteinExistence type="predicted"/>
<dbReference type="SUPFAM" id="SSF50475">
    <property type="entry name" value="FMN-binding split barrel"/>
    <property type="match status" value="1"/>
</dbReference>
<dbReference type="Pfam" id="PF01613">
    <property type="entry name" value="Flavin_Reduct"/>
    <property type="match status" value="1"/>
</dbReference>
<dbReference type="SMART" id="SM00903">
    <property type="entry name" value="Flavin_Reduct"/>
    <property type="match status" value="1"/>
</dbReference>
<evidence type="ECO:0000313" key="3">
    <source>
        <dbReference type="EMBL" id="MDO3396165.1"/>
    </source>
</evidence>
<gene>
    <name evidence="3" type="ORF">QWJ41_10575</name>
</gene>
<evidence type="ECO:0000256" key="1">
    <source>
        <dbReference type="SAM" id="MobiDB-lite"/>
    </source>
</evidence>
<organism evidence="3 4">
    <name type="scientific">Nocardioides cremeus</name>
    <dbReference type="NCBI Taxonomy" id="3058044"/>
    <lineage>
        <taxon>Bacteria</taxon>
        <taxon>Bacillati</taxon>
        <taxon>Actinomycetota</taxon>
        <taxon>Actinomycetes</taxon>
        <taxon>Propionibacteriales</taxon>
        <taxon>Nocardioidaceae</taxon>
        <taxon>Nocardioides</taxon>
    </lineage>
</organism>
<dbReference type="InterPro" id="IPR002563">
    <property type="entry name" value="Flavin_Rdtase-like_dom"/>
</dbReference>
<dbReference type="EMBL" id="JAULSC010000008">
    <property type="protein sequence ID" value="MDO3396165.1"/>
    <property type="molecule type" value="Genomic_DNA"/>
</dbReference>
<feature type="region of interest" description="Disordered" evidence="1">
    <location>
        <begin position="150"/>
        <end position="191"/>
    </location>
</feature>
<dbReference type="InterPro" id="IPR012349">
    <property type="entry name" value="Split_barrel_FMN-bd"/>
</dbReference>
<feature type="domain" description="Flavin reductase like" evidence="2">
    <location>
        <begin position="21"/>
        <end position="169"/>
    </location>
</feature>
<evidence type="ECO:0000313" key="4">
    <source>
        <dbReference type="Proteomes" id="UP001168363"/>
    </source>
</evidence>
<sequence>MTIHDSHPFADPDPDPVRRLRGRLGGAVSLWAAGEGALRDGLTVTSQMLAHGEEPSLLALLDPDADLTDTLLDTGRAVVSLLAWEHRYLADAFAGTAPAPGGPFRLADFEQTEWGPRLLSAPTWAGVELVGRREVGWSLEVTCRLAHVEVGDDDGPGGALGHRRGRYLRLGAGPGQGSGQGSAQGSAQGSE</sequence>
<name>A0ABT8TRW2_9ACTN</name>
<evidence type="ECO:0000259" key="2">
    <source>
        <dbReference type="SMART" id="SM00903"/>
    </source>
</evidence>
<protein>
    <submittedName>
        <fullName evidence="3">Flavin reductase</fullName>
    </submittedName>
</protein>
<dbReference type="Gene3D" id="2.30.110.10">
    <property type="entry name" value="Electron Transport, Fmn-binding Protein, Chain A"/>
    <property type="match status" value="1"/>
</dbReference>
<accession>A0ABT8TRW2</accession>
<dbReference type="Proteomes" id="UP001168363">
    <property type="component" value="Unassembled WGS sequence"/>
</dbReference>
<keyword evidence="4" id="KW-1185">Reference proteome</keyword>
<reference evidence="3" key="1">
    <citation type="submission" date="2023-06" db="EMBL/GenBank/DDBJ databases">
        <title>Genome sequence of Nocardioides sp. SOB44.</title>
        <authorList>
            <person name="Zhang G."/>
        </authorList>
    </citation>
    <scope>NUCLEOTIDE SEQUENCE</scope>
    <source>
        <strain evidence="3">SOB44</strain>
    </source>
</reference>
<dbReference type="RefSeq" id="WP_302708011.1">
    <property type="nucleotide sequence ID" value="NZ_JAULSC010000008.1"/>
</dbReference>